<gene>
    <name evidence="3" type="ORF">RRF57_004379</name>
</gene>
<keyword evidence="2" id="KW-0812">Transmembrane</keyword>
<keyword evidence="2" id="KW-1133">Transmembrane helix</keyword>
<feature type="region of interest" description="Disordered" evidence="1">
    <location>
        <begin position="127"/>
        <end position="263"/>
    </location>
</feature>
<keyword evidence="4" id="KW-1185">Reference proteome</keyword>
<name>A0AAN7UMZ6_9PEZI</name>
<reference evidence="3 4" key="1">
    <citation type="submission" date="2023-10" db="EMBL/GenBank/DDBJ databases">
        <title>Draft genome sequence of Xylaria bambusicola isolate GMP-LS, the root and basal stem rot pathogen of sugarcane in Indonesia.</title>
        <authorList>
            <person name="Selvaraj P."/>
            <person name="Muralishankar V."/>
            <person name="Muruganantham S."/>
            <person name="Sp S."/>
            <person name="Haryani S."/>
            <person name="Lau K.J.X."/>
            <person name="Naqvi N.I."/>
        </authorList>
    </citation>
    <scope>NUCLEOTIDE SEQUENCE [LARGE SCALE GENOMIC DNA]</scope>
    <source>
        <strain evidence="3">GMP-LS</strain>
    </source>
</reference>
<feature type="compositionally biased region" description="Polar residues" evidence="1">
    <location>
        <begin position="208"/>
        <end position="223"/>
    </location>
</feature>
<feature type="region of interest" description="Disordered" evidence="1">
    <location>
        <begin position="41"/>
        <end position="87"/>
    </location>
</feature>
<evidence type="ECO:0000256" key="1">
    <source>
        <dbReference type="SAM" id="MobiDB-lite"/>
    </source>
</evidence>
<dbReference type="EMBL" id="JAWHQM010000009">
    <property type="protein sequence ID" value="KAK5628664.1"/>
    <property type="molecule type" value="Genomic_DNA"/>
</dbReference>
<comment type="caution">
    <text evidence="3">The sequence shown here is derived from an EMBL/GenBank/DDBJ whole genome shotgun (WGS) entry which is preliminary data.</text>
</comment>
<organism evidence="3 4">
    <name type="scientific">Xylaria bambusicola</name>
    <dbReference type="NCBI Taxonomy" id="326684"/>
    <lineage>
        <taxon>Eukaryota</taxon>
        <taxon>Fungi</taxon>
        <taxon>Dikarya</taxon>
        <taxon>Ascomycota</taxon>
        <taxon>Pezizomycotina</taxon>
        <taxon>Sordariomycetes</taxon>
        <taxon>Xylariomycetidae</taxon>
        <taxon>Xylariales</taxon>
        <taxon>Xylariaceae</taxon>
        <taxon>Xylaria</taxon>
    </lineage>
</organism>
<evidence type="ECO:0000256" key="2">
    <source>
        <dbReference type="SAM" id="Phobius"/>
    </source>
</evidence>
<feature type="compositionally biased region" description="Low complexity" evidence="1">
    <location>
        <begin position="168"/>
        <end position="185"/>
    </location>
</feature>
<evidence type="ECO:0000313" key="4">
    <source>
        <dbReference type="Proteomes" id="UP001305414"/>
    </source>
</evidence>
<proteinExistence type="predicted"/>
<sequence length="263" mass="26817">MPMLENIASLPLKLGGSISWFPGHEPTISASMQTTLPTLTQSTGSTTLVSPASGESATESNLSASPTSPTSPTLAAATAPPPSGGLSTGEKAGIGIGSVLGTAVIVGLIIATTVLYRRRAKKETPNFQPFLPTVEPDPIQPSAIQPDPPTPSFSPLGGFKAELPADGPSSANSIAPSSIPNSPNPTQSSGQSPALSMSPYQPYRPGTYANSRYSNVSQISSPAQGYAESLASTPTPQPADDTRAGGGRGNPRFGQPDTIHELQ</sequence>
<dbReference type="Proteomes" id="UP001305414">
    <property type="component" value="Unassembled WGS sequence"/>
</dbReference>
<feature type="compositionally biased region" description="Polar residues" evidence="1">
    <location>
        <begin position="186"/>
        <end position="199"/>
    </location>
</feature>
<feature type="compositionally biased region" description="Polar residues" evidence="1">
    <location>
        <begin position="41"/>
        <end position="61"/>
    </location>
</feature>
<keyword evidence="2" id="KW-0472">Membrane</keyword>
<evidence type="ECO:0008006" key="5">
    <source>
        <dbReference type="Google" id="ProtNLM"/>
    </source>
</evidence>
<dbReference type="AlphaFoldDB" id="A0AAN7UMZ6"/>
<accession>A0AAN7UMZ6</accession>
<feature type="compositionally biased region" description="Low complexity" evidence="1">
    <location>
        <begin position="62"/>
        <end position="78"/>
    </location>
</feature>
<protein>
    <recommendedName>
        <fullName evidence="5">Mid2 domain-containing protein</fullName>
    </recommendedName>
</protein>
<feature type="transmembrane region" description="Helical" evidence="2">
    <location>
        <begin position="92"/>
        <end position="116"/>
    </location>
</feature>
<evidence type="ECO:0000313" key="3">
    <source>
        <dbReference type="EMBL" id="KAK5628664.1"/>
    </source>
</evidence>